<dbReference type="GO" id="GO:0003676">
    <property type="term" value="F:nucleic acid binding"/>
    <property type="evidence" value="ECO:0007669"/>
    <property type="project" value="InterPro"/>
</dbReference>
<evidence type="ECO:0000313" key="1">
    <source>
        <dbReference type="EMBL" id="ASY13137.1"/>
    </source>
</evidence>
<reference evidence="1 2" key="1">
    <citation type="submission" date="2016-07" db="EMBL/GenBank/DDBJ databases">
        <title>High microdiversification within the ubiquitous acI lineage of Actinobacteria.</title>
        <authorList>
            <person name="Neuenschwander S.M."/>
            <person name="Salcher M."/>
            <person name="Ghai R."/>
            <person name="Pernthaler J."/>
        </authorList>
    </citation>
    <scope>NUCLEOTIDE SEQUENCE [LARGE SCALE GENOMIC DNA]</scope>
    <source>
        <strain evidence="1">MMS-21-160</strain>
    </source>
</reference>
<evidence type="ECO:0008006" key="3">
    <source>
        <dbReference type="Google" id="ProtNLM"/>
    </source>
</evidence>
<dbReference type="AlphaFoldDB" id="A0A249K8K8"/>
<accession>A0A249K8K8</accession>
<dbReference type="Proteomes" id="UP000217171">
    <property type="component" value="Chromosome"/>
</dbReference>
<sequence>MTSKIQTQLVGAAGEHLVLSRLLKLGILAAQAPQGTRKADIIVHPLDGGTPWLIQVKSRLKGAKDGGWKLDDKHMTETSANLMYCFVDLQSVPERVYVVPAKKVAQVLIEADKAWMKKPMRDGTKRTNNMWRMIKPKFLVNIKAAPDGWMKKYLENWDQLQK</sequence>
<protein>
    <recommendedName>
        <fullName evidence="3">Aspartate ammonia-lyase</fullName>
    </recommendedName>
</protein>
<evidence type="ECO:0000313" key="2">
    <source>
        <dbReference type="Proteomes" id="UP000217171"/>
    </source>
</evidence>
<dbReference type="RefSeq" id="WP_095672223.1">
    <property type="nucleotide sequence ID" value="NZ_CP016771.1"/>
</dbReference>
<keyword evidence="2" id="KW-1185">Reference proteome</keyword>
<gene>
    <name evidence="1" type="ORF">B1s21160_02065</name>
</gene>
<dbReference type="Gene3D" id="3.40.1350.10">
    <property type="match status" value="1"/>
</dbReference>
<dbReference type="EMBL" id="CP016771">
    <property type="protein sequence ID" value="ASY13137.1"/>
    <property type="molecule type" value="Genomic_DNA"/>
</dbReference>
<organism evidence="1 2">
    <name type="scientific">Candidatus Nanopelagicus hibericus</name>
    <dbReference type="NCBI Taxonomy" id="1884915"/>
    <lineage>
        <taxon>Bacteria</taxon>
        <taxon>Bacillati</taxon>
        <taxon>Actinomycetota</taxon>
        <taxon>Actinomycetes</taxon>
        <taxon>Candidatus Nanopelagicales</taxon>
        <taxon>Candidatus Nanopelagicaceae</taxon>
        <taxon>Candidatus Nanopelagicus</taxon>
    </lineage>
</organism>
<dbReference type="KEGG" id="nhi:B1s21160_02065"/>
<proteinExistence type="predicted"/>
<name>A0A249K8K8_9ACTN</name>
<dbReference type="OrthoDB" id="9778690at2"/>
<dbReference type="InterPro" id="IPR011856">
    <property type="entry name" value="tRNA_endonuc-like_dom_sf"/>
</dbReference>